<dbReference type="InterPro" id="IPR050092">
    <property type="entry name" value="RNase_H"/>
</dbReference>
<evidence type="ECO:0000313" key="14">
    <source>
        <dbReference type="Proteomes" id="UP001145021"/>
    </source>
</evidence>
<comment type="catalytic activity">
    <reaction evidence="1 10">
        <text>Endonucleolytic cleavage to 5'-phosphomonoester.</text>
        <dbReference type="EC" id="3.1.26.4"/>
    </reaction>
</comment>
<dbReference type="EMBL" id="JANBOH010000345">
    <property type="protein sequence ID" value="KAJ1642743.1"/>
    <property type="molecule type" value="Genomic_DNA"/>
</dbReference>
<dbReference type="FunFam" id="3.30.420.10:FF:000115">
    <property type="entry name" value="Ribonuclease H"/>
    <property type="match status" value="1"/>
</dbReference>
<dbReference type="GO" id="GO:0000287">
    <property type="term" value="F:magnesium ion binding"/>
    <property type="evidence" value="ECO:0007669"/>
    <property type="project" value="UniProtKB-UniRule"/>
</dbReference>
<accession>A0A9W7XH80</accession>
<keyword evidence="14" id="KW-1185">Reference proteome</keyword>
<dbReference type="InterPro" id="IPR037056">
    <property type="entry name" value="RNase_H1_N_sf"/>
</dbReference>
<protein>
    <recommendedName>
        <fullName evidence="4 10">Ribonuclease H</fullName>
        <shortName evidence="10">RNase H</shortName>
        <ecNumber evidence="4 10">3.1.26.4</ecNumber>
    </recommendedName>
</protein>
<evidence type="ECO:0000313" key="13">
    <source>
        <dbReference type="EMBL" id="KAJ1642743.1"/>
    </source>
</evidence>
<dbReference type="Gene3D" id="3.40.970.10">
    <property type="entry name" value="Ribonuclease H1, N-terminal domain"/>
    <property type="match status" value="1"/>
</dbReference>
<organism evidence="13 14">
    <name type="scientific">Coemansia asiatica</name>
    <dbReference type="NCBI Taxonomy" id="1052880"/>
    <lineage>
        <taxon>Eukaryota</taxon>
        <taxon>Fungi</taxon>
        <taxon>Fungi incertae sedis</taxon>
        <taxon>Zoopagomycota</taxon>
        <taxon>Kickxellomycotina</taxon>
        <taxon>Kickxellomycetes</taxon>
        <taxon>Kickxellales</taxon>
        <taxon>Kickxellaceae</taxon>
        <taxon>Coemansia</taxon>
    </lineage>
</organism>
<dbReference type="PIRSF" id="PIRSF036852">
    <property type="entry name" value="Ribonuclease_H1_euk"/>
    <property type="match status" value="1"/>
</dbReference>
<keyword evidence="7 10" id="KW-0255">Endonuclease</keyword>
<feature type="region of interest" description="Disordered" evidence="11">
    <location>
        <begin position="50"/>
        <end position="146"/>
    </location>
</feature>
<dbReference type="GO" id="GO:0004523">
    <property type="term" value="F:RNA-DNA hybrid ribonuclease activity"/>
    <property type="evidence" value="ECO:0007669"/>
    <property type="project" value="UniProtKB-UniRule"/>
</dbReference>
<dbReference type="CDD" id="cd09280">
    <property type="entry name" value="RNase_HI_eukaryote_like"/>
    <property type="match status" value="1"/>
</dbReference>
<dbReference type="InterPro" id="IPR012337">
    <property type="entry name" value="RNaseH-like_sf"/>
</dbReference>
<dbReference type="GO" id="GO:0003676">
    <property type="term" value="F:nucleic acid binding"/>
    <property type="evidence" value="ECO:0007669"/>
    <property type="project" value="UniProtKB-UniRule"/>
</dbReference>
<feature type="domain" description="RNase H type-1" evidence="12">
    <location>
        <begin position="143"/>
        <end position="303"/>
    </location>
</feature>
<feature type="compositionally biased region" description="Polar residues" evidence="11">
    <location>
        <begin position="104"/>
        <end position="121"/>
    </location>
</feature>
<dbReference type="Pfam" id="PF01693">
    <property type="entry name" value="Cauli_VI"/>
    <property type="match status" value="1"/>
</dbReference>
<dbReference type="SUPFAM" id="SSF55658">
    <property type="entry name" value="L9 N-domain-like"/>
    <property type="match status" value="1"/>
</dbReference>
<evidence type="ECO:0000256" key="1">
    <source>
        <dbReference type="ARBA" id="ARBA00000077"/>
    </source>
</evidence>
<dbReference type="InterPro" id="IPR002156">
    <property type="entry name" value="RNaseH_domain"/>
</dbReference>
<evidence type="ECO:0000259" key="12">
    <source>
        <dbReference type="PROSITE" id="PS50879"/>
    </source>
</evidence>
<evidence type="ECO:0000256" key="2">
    <source>
        <dbReference type="ARBA" id="ARBA00001946"/>
    </source>
</evidence>
<dbReference type="InterPro" id="IPR036397">
    <property type="entry name" value="RNaseH_sf"/>
</dbReference>
<dbReference type="Pfam" id="PF00075">
    <property type="entry name" value="RNase_H"/>
    <property type="match status" value="1"/>
</dbReference>
<evidence type="ECO:0000256" key="7">
    <source>
        <dbReference type="ARBA" id="ARBA00022759"/>
    </source>
</evidence>
<evidence type="ECO:0000256" key="8">
    <source>
        <dbReference type="ARBA" id="ARBA00022801"/>
    </source>
</evidence>
<dbReference type="EC" id="3.1.26.4" evidence="4 10"/>
<evidence type="ECO:0000256" key="9">
    <source>
        <dbReference type="ARBA" id="ARBA00022842"/>
    </source>
</evidence>
<dbReference type="SUPFAM" id="SSF53098">
    <property type="entry name" value="Ribonuclease H-like"/>
    <property type="match status" value="1"/>
</dbReference>
<keyword evidence="6 10" id="KW-0479">Metal-binding</keyword>
<proteinExistence type="inferred from homology"/>
<keyword evidence="8 10" id="KW-0378">Hydrolase</keyword>
<keyword evidence="5 10" id="KW-0540">Nuclease</keyword>
<dbReference type="InterPro" id="IPR011320">
    <property type="entry name" value="RNase_H1_N"/>
</dbReference>
<gene>
    <name evidence="13" type="ORF">LPJ64_005431</name>
</gene>
<evidence type="ECO:0000256" key="5">
    <source>
        <dbReference type="ARBA" id="ARBA00022722"/>
    </source>
</evidence>
<keyword evidence="9 10" id="KW-0460">Magnesium</keyword>
<comment type="caution">
    <text evidence="13">The sequence shown here is derived from an EMBL/GenBank/DDBJ whole genome shotgun (WGS) entry which is preliminary data.</text>
</comment>
<dbReference type="AlphaFoldDB" id="A0A9W7XH80"/>
<evidence type="ECO:0000256" key="11">
    <source>
        <dbReference type="SAM" id="MobiDB-lite"/>
    </source>
</evidence>
<evidence type="ECO:0000256" key="4">
    <source>
        <dbReference type="ARBA" id="ARBA00012180"/>
    </source>
</evidence>
<dbReference type="InterPro" id="IPR009027">
    <property type="entry name" value="Ribosomal_bL9/RNase_H1_N"/>
</dbReference>
<comment type="similarity">
    <text evidence="3 10">Belongs to the RNase H family.</text>
</comment>
<feature type="compositionally biased region" description="Basic and acidic residues" evidence="11">
    <location>
        <begin position="70"/>
        <end position="80"/>
    </location>
</feature>
<reference evidence="13" key="1">
    <citation type="submission" date="2022-07" db="EMBL/GenBank/DDBJ databases">
        <title>Phylogenomic reconstructions and comparative analyses of Kickxellomycotina fungi.</title>
        <authorList>
            <person name="Reynolds N.K."/>
            <person name="Stajich J.E."/>
            <person name="Barry K."/>
            <person name="Grigoriev I.V."/>
            <person name="Crous P."/>
            <person name="Smith M.E."/>
        </authorList>
    </citation>
    <scope>NUCLEOTIDE SEQUENCE</scope>
    <source>
        <strain evidence="13">NBRC 105413</strain>
    </source>
</reference>
<sequence>MPKQRSSVVAKKSESFYAVRRGYIPGIYRIWNECQAQVSGYPGAQFKKFSSEQDARDFVGQTMPVTPKPKPKDTSRDAAHTSRSMPYQRHEKVATAPLLPAAAGSQNNSSPGTESQTQSASVDKRKQSQTHPGIEPPAAGLQPDGKLVVYTDGASTRNGMEDARAGVGVYFGPDDPRNVSEPLAGSKQTNQRAELTAIIRAIEQVILNESKKSQEQDKPRGCSLIIATDSMYSVNCLTNWFGKWERNGWVGSQGKPVDNADLIKTALRLIRQRNGRVSFFHVPGHAGIQGNECADRLAVAGCFTGDPVYRQPSRVRFHHPDDIDGFWYNFS</sequence>
<dbReference type="Proteomes" id="UP001145021">
    <property type="component" value="Unassembled WGS sequence"/>
</dbReference>
<dbReference type="PANTHER" id="PTHR10642:SF26">
    <property type="entry name" value="RIBONUCLEASE H1"/>
    <property type="match status" value="1"/>
</dbReference>
<comment type="cofactor">
    <cofactor evidence="2 10">
        <name>Mg(2+)</name>
        <dbReference type="ChEBI" id="CHEBI:18420"/>
    </cofactor>
</comment>
<evidence type="ECO:0000256" key="3">
    <source>
        <dbReference type="ARBA" id="ARBA00005300"/>
    </source>
</evidence>
<evidence type="ECO:0000256" key="6">
    <source>
        <dbReference type="ARBA" id="ARBA00022723"/>
    </source>
</evidence>
<comment type="function">
    <text evidence="10">Endonuclease that specifically degrades the RNA of RNA-DNA hybrids.</text>
</comment>
<dbReference type="InterPro" id="IPR017067">
    <property type="entry name" value="RNase_H1_euk"/>
</dbReference>
<dbReference type="PANTHER" id="PTHR10642">
    <property type="entry name" value="RIBONUCLEASE H1"/>
    <property type="match status" value="1"/>
</dbReference>
<name>A0A9W7XH80_9FUNG</name>
<dbReference type="PROSITE" id="PS50879">
    <property type="entry name" value="RNASE_H_1"/>
    <property type="match status" value="1"/>
</dbReference>
<dbReference type="GO" id="GO:0043137">
    <property type="term" value="P:DNA replication, removal of RNA primer"/>
    <property type="evidence" value="ECO:0007669"/>
    <property type="project" value="TreeGrafter"/>
</dbReference>
<dbReference type="Gene3D" id="3.30.420.10">
    <property type="entry name" value="Ribonuclease H-like superfamily/Ribonuclease H"/>
    <property type="match status" value="1"/>
</dbReference>
<dbReference type="FunFam" id="3.40.970.10:FF:000001">
    <property type="entry name" value="Ribonuclease H1"/>
    <property type="match status" value="1"/>
</dbReference>
<evidence type="ECO:0000256" key="10">
    <source>
        <dbReference type="PIRNR" id="PIRNR036852"/>
    </source>
</evidence>